<dbReference type="Proteomes" id="UP000799779">
    <property type="component" value="Unassembled WGS sequence"/>
</dbReference>
<evidence type="ECO:0000256" key="1">
    <source>
        <dbReference type="SAM" id="MobiDB-lite"/>
    </source>
</evidence>
<keyword evidence="4" id="KW-1185">Reference proteome</keyword>
<evidence type="ECO:0000313" key="4">
    <source>
        <dbReference type="Proteomes" id="UP000799779"/>
    </source>
</evidence>
<organism evidence="3 4">
    <name type="scientific">Amniculicola lignicola CBS 123094</name>
    <dbReference type="NCBI Taxonomy" id="1392246"/>
    <lineage>
        <taxon>Eukaryota</taxon>
        <taxon>Fungi</taxon>
        <taxon>Dikarya</taxon>
        <taxon>Ascomycota</taxon>
        <taxon>Pezizomycotina</taxon>
        <taxon>Dothideomycetes</taxon>
        <taxon>Pleosporomycetidae</taxon>
        <taxon>Pleosporales</taxon>
        <taxon>Amniculicolaceae</taxon>
        <taxon>Amniculicola</taxon>
    </lineage>
</organism>
<evidence type="ECO:0000256" key="2">
    <source>
        <dbReference type="SAM" id="Phobius"/>
    </source>
</evidence>
<evidence type="ECO:0000313" key="3">
    <source>
        <dbReference type="EMBL" id="KAF1992827.1"/>
    </source>
</evidence>
<keyword evidence="2" id="KW-0472">Membrane</keyword>
<keyword evidence="2" id="KW-0812">Transmembrane</keyword>
<reference evidence="3" key="1">
    <citation type="journal article" date="2020" name="Stud. Mycol.">
        <title>101 Dothideomycetes genomes: a test case for predicting lifestyles and emergence of pathogens.</title>
        <authorList>
            <person name="Haridas S."/>
            <person name="Albert R."/>
            <person name="Binder M."/>
            <person name="Bloem J."/>
            <person name="Labutti K."/>
            <person name="Salamov A."/>
            <person name="Andreopoulos B."/>
            <person name="Baker S."/>
            <person name="Barry K."/>
            <person name="Bills G."/>
            <person name="Bluhm B."/>
            <person name="Cannon C."/>
            <person name="Castanera R."/>
            <person name="Culley D."/>
            <person name="Daum C."/>
            <person name="Ezra D."/>
            <person name="Gonzalez J."/>
            <person name="Henrissat B."/>
            <person name="Kuo A."/>
            <person name="Liang C."/>
            <person name="Lipzen A."/>
            <person name="Lutzoni F."/>
            <person name="Magnuson J."/>
            <person name="Mondo S."/>
            <person name="Nolan M."/>
            <person name="Ohm R."/>
            <person name="Pangilinan J."/>
            <person name="Park H.-J."/>
            <person name="Ramirez L."/>
            <person name="Alfaro M."/>
            <person name="Sun H."/>
            <person name="Tritt A."/>
            <person name="Yoshinaga Y."/>
            <person name="Zwiers L.-H."/>
            <person name="Turgeon B."/>
            <person name="Goodwin S."/>
            <person name="Spatafora J."/>
            <person name="Crous P."/>
            <person name="Grigoriev I."/>
        </authorList>
    </citation>
    <scope>NUCLEOTIDE SEQUENCE</scope>
    <source>
        <strain evidence="3">CBS 123094</strain>
    </source>
</reference>
<dbReference type="EMBL" id="ML977773">
    <property type="protein sequence ID" value="KAF1992827.1"/>
    <property type="molecule type" value="Genomic_DNA"/>
</dbReference>
<keyword evidence="2" id="KW-1133">Transmembrane helix</keyword>
<feature type="region of interest" description="Disordered" evidence="1">
    <location>
        <begin position="29"/>
        <end position="52"/>
    </location>
</feature>
<accession>A0A6A5VVD7</accession>
<protein>
    <submittedName>
        <fullName evidence="3">Uncharacterized protein</fullName>
    </submittedName>
</protein>
<dbReference type="AlphaFoldDB" id="A0A6A5VVD7"/>
<gene>
    <name evidence="3" type="ORF">P154DRAFT_137895</name>
</gene>
<name>A0A6A5VVD7_9PLEO</name>
<proteinExistence type="predicted"/>
<feature type="compositionally biased region" description="Basic and acidic residues" evidence="1">
    <location>
        <begin position="35"/>
        <end position="47"/>
    </location>
</feature>
<feature type="transmembrane region" description="Helical" evidence="2">
    <location>
        <begin position="104"/>
        <end position="123"/>
    </location>
</feature>
<sequence length="275" mass="30078">MKKKTIARSAVGGGGVEARVVLSRLASSRLPSGREGQHNMQRPEGEGHWPWADSPRRLERGRTAAEQVQSRCRADIRGLLEWDQHRTGLLRWGLLGRMTSGARAAWWVSYSCVIAVVYGGHWGRCFVQRSRSISQTQAARGRAAGTRTQALAAVRCPLVSPRRPPAPSARRSPIAHPLQSSLRADVVSAVQCSAVLSSSRIRTSRPRPRQSSSRWTISPFPSRLPLAQYGQGRWAPLPDLNSPPLQLAARRLPCNCVQLASDCAEQDEHGPPAAA</sequence>